<dbReference type="InterPro" id="IPR018312">
    <property type="entry name" value="Chromosome_initiator_DnaA_CS"/>
</dbReference>
<dbReference type="InterPro" id="IPR013159">
    <property type="entry name" value="DnaA_C"/>
</dbReference>
<keyword evidence="10" id="KW-1185">Reference proteome</keyword>
<keyword evidence="1" id="KW-0963">Cytoplasm</keyword>
<dbReference type="GO" id="GO:0005886">
    <property type="term" value="C:plasma membrane"/>
    <property type="evidence" value="ECO:0007669"/>
    <property type="project" value="TreeGrafter"/>
</dbReference>
<dbReference type="InterPro" id="IPR020591">
    <property type="entry name" value="Chromosome_initiator_DnaA-like"/>
</dbReference>
<dbReference type="InterPro" id="IPR027417">
    <property type="entry name" value="P-loop_NTPase"/>
</dbReference>
<evidence type="ECO:0000313" key="9">
    <source>
        <dbReference type="EMBL" id="QDT51995.1"/>
    </source>
</evidence>
<keyword evidence="2 7" id="KW-0235">DNA replication</keyword>
<accession>A0A517S7A8</accession>
<dbReference type="OrthoDB" id="9807019at2"/>
<protein>
    <submittedName>
        <fullName evidence="9">Chromosomal replication initiator protein DnaA</fullName>
    </submittedName>
</protein>
<dbReference type="PANTHER" id="PTHR30050">
    <property type="entry name" value="CHROMOSOMAL REPLICATION INITIATOR PROTEIN DNAA"/>
    <property type="match status" value="1"/>
</dbReference>
<dbReference type="Pfam" id="PF08299">
    <property type="entry name" value="Bac_DnaA_C"/>
    <property type="match status" value="1"/>
</dbReference>
<organism evidence="9 10">
    <name type="scientific">Caulifigura coniformis</name>
    <dbReference type="NCBI Taxonomy" id="2527983"/>
    <lineage>
        <taxon>Bacteria</taxon>
        <taxon>Pseudomonadati</taxon>
        <taxon>Planctomycetota</taxon>
        <taxon>Planctomycetia</taxon>
        <taxon>Planctomycetales</taxon>
        <taxon>Planctomycetaceae</taxon>
        <taxon>Caulifigura</taxon>
    </lineage>
</organism>
<dbReference type="GO" id="GO:0008289">
    <property type="term" value="F:lipid binding"/>
    <property type="evidence" value="ECO:0007669"/>
    <property type="project" value="UniProtKB-KW"/>
</dbReference>
<dbReference type="PROSITE" id="PS01008">
    <property type="entry name" value="DNAA"/>
    <property type="match status" value="1"/>
</dbReference>
<evidence type="ECO:0000256" key="5">
    <source>
        <dbReference type="ARBA" id="ARBA00023121"/>
    </source>
</evidence>
<dbReference type="SMART" id="SM00760">
    <property type="entry name" value="Bac_DnaA_C"/>
    <property type="match status" value="1"/>
</dbReference>
<name>A0A517S7A8_9PLAN</name>
<comment type="similarity">
    <text evidence="7">Belongs to the DnaA family.</text>
</comment>
<evidence type="ECO:0000256" key="4">
    <source>
        <dbReference type="ARBA" id="ARBA00022840"/>
    </source>
</evidence>
<dbReference type="GO" id="GO:0006270">
    <property type="term" value="P:DNA replication initiation"/>
    <property type="evidence" value="ECO:0007669"/>
    <property type="project" value="InterPro"/>
</dbReference>
<evidence type="ECO:0000313" key="10">
    <source>
        <dbReference type="Proteomes" id="UP000315700"/>
    </source>
</evidence>
<dbReference type="SUPFAM" id="SSF52540">
    <property type="entry name" value="P-loop containing nucleoside triphosphate hydrolases"/>
    <property type="match status" value="1"/>
</dbReference>
<dbReference type="Gene3D" id="3.40.50.300">
    <property type="entry name" value="P-loop containing nucleotide triphosphate hydrolases"/>
    <property type="match status" value="1"/>
</dbReference>
<dbReference type="Pfam" id="PF00308">
    <property type="entry name" value="Bac_DnaA"/>
    <property type="match status" value="1"/>
</dbReference>
<evidence type="ECO:0000256" key="7">
    <source>
        <dbReference type="RuleBase" id="RU004227"/>
    </source>
</evidence>
<dbReference type="CDD" id="cd00009">
    <property type="entry name" value="AAA"/>
    <property type="match status" value="1"/>
</dbReference>
<dbReference type="EMBL" id="CP036271">
    <property type="protein sequence ID" value="QDT51995.1"/>
    <property type="molecule type" value="Genomic_DNA"/>
</dbReference>
<reference evidence="9 10" key="1">
    <citation type="submission" date="2019-02" db="EMBL/GenBank/DDBJ databases">
        <title>Deep-cultivation of Planctomycetes and their phenomic and genomic characterization uncovers novel biology.</title>
        <authorList>
            <person name="Wiegand S."/>
            <person name="Jogler M."/>
            <person name="Boedeker C."/>
            <person name="Pinto D."/>
            <person name="Vollmers J."/>
            <person name="Rivas-Marin E."/>
            <person name="Kohn T."/>
            <person name="Peeters S.H."/>
            <person name="Heuer A."/>
            <person name="Rast P."/>
            <person name="Oberbeckmann S."/>
            <person name="Bunk B."/>
            <person name="Jeske O."/>
            <person name="Meyerdierks A."/>
            <person name="Storesund J.E."/>
            <person name="Kallscheuer N."/>
            <person name="Luecker S."/>
            <person name="Lage O.M."/>
            <person name="Pohl T."/>
            <person name="Merkel B.J."/>
            <person name="Hornburger P."/>
            <person name="Mueller R.-W."/>
            <person name="Bruemmer F."/>
            <person name="Labrenz M."/>
            <person name="Spormann A.M."/>
            <person name="Op den Camp H."/>
            <person name="Overmann J."/>
            <person name="Amann R."/>
            <person name="Jetten M.S.M."/>
            <person name="Mascher T."/>
            <person name="Medema M.H."/>
            <person name="Devos D.P."/>
            <person name="Kaster A.-K."/>
            <person name="Ovreas L."/>
            <person name="Rohde M."/>
            <person name="Galperin M.Y."/>
            <person name="Jogler C."/>
        </authorList>
    </citation>
    <scope>NUCLEOTIDE SEQUENCE [LARGE SCALE GENOMIC DNA]</scope>
    <source>
        <strain evidence="9 10">Pan44</strain>
    </source>
</reference>
<gene>
    <name evidence="9" type="primary">dnaA_1</name>
    <name evidence="9" type="ORF">Pan44_00010</name>
</gene>
<evidence type="ECO:0000256" key="3">
    <source>
        <dbReference type="ARBA" id="ARBA00022741"/>
    </source>
</evidence>
<dbReference type="InterPro" id="IPR010921">
    <property type="entry name" value="Trp_repressor/repl_initiator"/>
</dbReference>
<evidence type="ECO:0000259" key="8">
    <source>
        <dbReference type="SMART" id="SM00760"/>
    </source>
</evidence>
<evidence type="ECO:0000256" key="1">
    <source>
        <dbReference type="ARBA" id="ARBA00022490"/>
    </source>
</evidence>
<dbReference type="KEGG" id="ccos:Pan44_00010"/>
<evidence type="ECO:0000256" key="2">
    <source>
        <dbReference type="ARBA" id="ARBA00022705"/>
    </source>
</evidence>
<keyword evidence="3" id="KW-0547">Nucleotide-binding</keyword>
<sequence length="343" mass="37751">MRSAARDDHSFLVLRENRLAFAAVTRQLAASKSKDAPPPVTIYGPSGTGKSHLVRHAIRSFRASFPGEKVVLLTAAQFGDEFAEASESKTLAAFVRKYRVATGLFVCEDLQALDGREETQTQFVSLWNDLAARHTRMLFTIDRSPGEFRNASPRLINRIQGGVCMGTSRYGSESREKLTTHFAQHLQLPVTAAQARRIAESAPRNGHELQGLLSSLRLRLKARPADGFAAAIDGLLGAEPVERNVSLNEIARAVAAVFGAKVNELRSDARDRRLAVPRQVAMHVMREIGGAQLGEIGSYFGGRTHSTVLHSCRRIAVQITEDEALRLQFDQVCRRLRRKGTAA</sequence>
<keyword evidence="6" id="KW-0238">DNA-binding</keyword>
<dbReference type="Gene3D" id="1.10.1750.10">
    <property type="match status" value="1"/>
</dbReference>
<dbReference type="AlphaFoldDB" id="A0A517S7A8"/>
<dbReference type="CDD" id="cd06571">
    <property type="entry name" value="Bac_DnaA_C"/>
    <property type="match status" value="1"/>
</dbReference>
<proteinExistence type="inferred from homology"/>
<dbReference type="GO" id="GO:0006275">
    <property type="term" value="P:regulation of DNA replication"/>
    <property type="evidence" value="ECO:0007669"/>
    <property type="project" value="InterPro"/>
</dbReference>
<dbReference type="PANTHER" id="PTHR30050:SF2">
    <property type="entry name" value="CHROMOSOMAL REPLICATION INITIATOR PROTEIN DNAA"/>
    <property type="match status" value="1"/>
</dbReference>
<evidence type="ECO:0000256" key="6">
    <source>
        <dbReference type="ARBA" id="ARBA00023125"/>
    </source>
</evidence>
<dbReference type="GO" id="GO:0003688">
    <property type="term" value="F:DNA replication origin binding"/>
    <property type="evidence" value="ECO:0007669"/>
    <property type="project" value="InterPro"/>
</dbReference>
<dbReference type="SUPFAM" id="SSF48295">
    <property type="entry name" value="TrpR-like"/>
    <property type="match status" value="1"/>
</dbReference>
<dbReference type="GO" id="GO:0005524">
    <property type="term" value="F:ATP binding"/>
    <property type="evidence" value="ECO:0007669"/>
    <property type="project" value="UniProtKB-KW"/>
</dbReference>
<keyword evidence="5" id="KW-0446">Lipid-binding</keyword>
<dbReference type="PRINTS" id="PR00051">
    <property type="entry name" value="DNAA"/>
</dbReference>
<feature type="domain" description="Chromosomal replication initiator DnaA C-terminal" evidence="8">
    <location>
        <begin position="246"/>
        <end position="315"/>
    </location>
</feature>
<dbReference type="InParanoid" id="A0A517S7A8"/>
<dbReference type="InterPro" id="IPR013317">
    <property type="entry name" value="DnaA_dom"/>
</dbReference>
<keyword evidence="4" id="KW-0067">ATP-binding</keyword>
<dbReference type="RefSeq" id="WP_145034864.1">
    <property type="nucleotide sequence ID" value="NZ_CP036271.1"/>
</dbReference>
<dbReference type="Proteomes" id="UP000315700">
    <property type="component" value="Chromosome"/>
</dbReference>